<name>A0ABU3FFS6_9ENTE</name>
<gene>
    <name evidence="1" type="ORF">P7H46_03440</name>
</gene>
<organism evidence="1 2">
    <name type="scientific">Enterococcus pseudoavium</name>
    <dbReference type="NCBI Taxonomy" id="44007"/>
    <lineage>
        <taxon>Bacteria</taxon>
        <taxon>Bacillati</taxon>
        <taxon>Bacillota</taxon>
        <taxon>Bacilli</taxon>
        <taxon>Lactobacillales</taxon>
        <taxon>Enterococcaceae</taxon>
        <taxon>Enterococcus</taxon>
    </lineage>
</organism>
<evidence type="ECO:0000313" key="2">
    <source>
        <dbReference type="Proteomes" id="UP001269061"/>
    </source>
</evidence>
<accession>A0ABU3FFS6</accession>
<reference evidence="1 2" key="1">
    <citation type="submission" date="2023-03" db="EMBL/GenBank/DDBJ databases">
        <authorList>
            <person name="Shen W."/>
            <person name="Cai J."/>
        </authorList>
    </citation>
    <scope>NUCLEOTIDE SEQUENCE [LARGE SCALE GENOMIC DNA]</scope>
    <source>
        <strain evidence="1 2">Y59</strain>
    </source>
</reference>
<proteinExistence type="predicted"/>
<dbReference type="Proteomes" id="UP001269061">
    <property type="component" value="Unassembled WGS sequence"/>
</dbReference>
<comment type="caution">
    <text evidence="1">The sequence shown here is derived from an EMBL/GenBank/DDBJ whole genome shotgun (WGS) entry which is preliminary data.</text>
</comment>
<protein>
    <recommendedName>
        <fullName evidence="3">RNA polymerase sigma factor 70 region 4 type 2 domain-containing protein</fullName>
    </recommendedName>
</protein>
<evidence type="ECO:0008006" key="3">
    <source>
        <dbReference type="Google" id="ProtNLM"/>
    </source>
</evidence>
<dbReference type="InterPro" id="IPR013324">
    <property type="entry name" value="RNA_pol_sigma_r3/r4-like"/>
</dbReference>
<keyword evidence="2" id="KW-1185">Reference proteome</keyword>
<dbReference type="EMBL" id="JARQAZ010000002">
    <property type="protein sequence ID" value="MDT2769892.1"/>
    <property type="molecule type" value="Genomic_DNA"/>
</dbReference>
<dbReference type="RefSeq" id="WP_311815377.1">
    <property type="nucleotide sequence ID" value="NZ_JARQAZ010000002.1"/>
</dbReference>
<dbReference type="SUPFAM" id="SSF88659">
    <property type="entry name" value="Sigma3 and sigma4 domains of RNA polymerase sigma factors"/>
    <property type="match status" value="1"/>
</dbReference>
<evidence type="ECO:0000313" key="1">
    <source>
        <dbReference type="EMBL" id="MDT2769892.1"/>
    </source>
</evidence>
<sequence length="113" mass="13056">MSRDDTKEIISFFHRVDSYESITKIVDELKKLPQFKNRFGWIDQQKAEINKEIDTLIDQLGDGKGKKVMRYKFIDGLSVDEIAVKMGIPSSYCYRLISKSYSEISLPAEKSIV</sequence>